<evidence type="ECO:0000313" key="11">
    <source>
        <dbReference type="Proteomes" id="UP000271974"/>
    </source>
</evidence>
<organism evidence="10 11">
    <name type="scientific">Elysia chlorotica</name>
    <name type="common">Eastern emerald elysia</name>
    <name type="synonym">Sea slug</name>
    <dbReference type="NCBI Taxonomy" id="188477"/>
    <lineage>
        <taxon>Eukaryota</taxon>
        <taxon>Metazoa</taxon>
        <taxon>Spiralia</taxon>
        <taxon>Lophotrochozoa</taxon>
        <taxon>Mollusca</taxon>
        <taxon>Gastropoda</taxon>
        <taxon>Heterobranchia</taxon>
        <taxon>Euthyneura</taxon>
        <taxon>Panpulmonata</taxon>
        <taxon>Sacoglossa</taxon>
        <taxon>Placobranchoidea</taxon>
        <taxon>Plakobranchidae</taxon>
        <taxon>Elysia</taxon>
    </lineage>
</organism>
<evidence type="ECO:0000256" key="7">
    <source>
        <dbReference type="ARBA" id="ARBA00022840"/>
    </source>
</evidence>
<evidence type="ECO:0000256" key="3">
    <source>
        <dbReference type="ARBA" id="ARBA00022679"/>
    </source>
</evidence>
<keyword evidence="11" id="KW-1185">Reference proteome</keyword>
<dbReference type="PANTHER" id="PTHR12153">
    <property type="entry name" value="SELENOPROTEIN O"/>
    <property type="match status" value="1"/>
</dbReference>
<dbReference type="STRING" id="188477.A0A3S1BR05"/>
<dbReference type="AlphaFoldDB" id="A0A3S1BR05"/>
<reference evidence="10 11" key="1">
    <citation type="submission" date="2019-01" db="EMBL/GenBank/DDBJ databases">
        <title>A draft genome assembly of the solar-powered sea slug Elysia chlorotica.</title>
        <authorList>
            <person name="Cai H."/>
            <person name="Li Q."/>
            <person name="Fang X."/>
            <person name="Li J."/>
            <person name="Curtis N.E."/>
            <person name="Altenburger A."/>
            <person name="Shibata T."/>
            <person name="Feng M."/>
            <person name="Maeda T."/>
            <person name="Schwartz J.A."/>
            <person name="Shigenobu S."/>
            <person name="Lundholm N."/>
            <person name="Nishiyama T."/>
            <person name="Yang H."/>
            <person name="Hasebe M."/>
            <person name="Li S."/>
            <person name="Pierce S.K."/>
            <person name="Wang J."/>
        </authorList>
    </citation>
    <scope>NUCLEOTIDE SEQUENCE [LARGE SCALE GENOMIC DNA]</scope>
    <source>
        <strain evidence="10">EC2010</strain>
        <tissue evidence="10">Whole organism of an adult</tissue>
    </source>
</reference>
<evidence type="ECO:0000256" key="6">
    <source>
        <dbReference type="ARBA" id="ARBA00022741"/>
    </source>
</evidence>
<dbReference type="NCBIfam" id="NF000658">
    <property type="entry name" value="PRK00029.1"/>
    <property type="match status" value="1"/>
</dbReference>
<gene>
    <name evidence="10" type="ORF">EGW08_002877</name>
</gene>
<evidence type="ECO:0000256" key="1">
    <source>
        <dbReference type="ARBA" id="ARBA00001946"/>
    </source>
</evidence>
<dbReference type="PANTHER" id="PTHR12153:SF18">
    <property type="entry name" value="SELENOPROTEIN O"/>
    <property type="match status" value="1"/>
</dbReference>
<comment type="cofactor">
    <cofactor evidence="1">
        <name>Mg(2+)</name>
        <dbReference type="ChEBI" id="CHEBI:18420"/>
    </cofactor>
</comment>
<feature type="non-terminal residue" evidence="10">
    <location>
        <position position="544"/>
    </location>
</feature>
<dbReference type="GO" id="GO:0046872">
    <property type="term" value="F:metal ion binding"/>
    <property type="evidence" value="ECO:0007669"/>
    <property type="project" value="UniProtKB-KW"/>
</dbReference>
<name>A0A3S1BR05_ELYCH</name>
<proteinExistence type="inferred from homology"/>
<keyword evidence="6" id="KW-0547">Nucleotide-binding</keyword>
<accession>A0A3S1BR05</accession>
<dbReference type="GO" id="GO:0005524">
    <property type="term" value="F:ATP binding"/>
    <property type="evidence" value="ECO:0007669"/>
    <property type="project" value="UniProtKB-KW"/>
</dbReference>
<evidence type="ECO:0000313" key="10">
    <source>
        <dbReference type="EMBL" id="RUS89357.1"/>
    </source>
</evidence>
<evidence type="ECO:0000256" key="2">
    <source>
        <dbReference type="ARBA" id="ARBA00009747"/>
    </source>
</evidence>
<comment type="caution">
    <text evidence="10">The sequence shown here is derived from an EMBL/GenBank/DDBJ whole genome shotgun (WGS) entry which is preliminary data.</text>
</comment>
<sequence>MDNIVIRMLMVYSSIKYQHILASALILFAVINLSLSANSIKYEEKSKVNNKCVYYGTGWNKVVFFDDSLFPSFHGWLRFLRQSYLSIFPVDDNEPNHLKIVRNVLFSVVKPKPFLSGSTLVAISEDVLTKCLNLNPVIKESDVFLKFVSGQRSAGVPVALAHRYGGHQFGYWSGQLGDGRAALLGTFLNSDGNYWELNLKGSGLTPFSRQGDGRAVLRSSIREFLASEAMHFLGVPTSRALSLVVSEDAVIRDEFYNGNPKAERGAMVVRVAPSWFRIGSVEILAFDQELRLLQSLLDYVVRHHFVHIDVEKKDKYLMLFEEIVNGTAHLIAAWQSFGFTHGVCNTDNFSLLSLTIDYGPFGFLDEYNLDFVPNTSDDEGRYSYRKQPSVGYYNLDKLKVALDPILTKDQQETAEIILNGYYEILNRTLLQRFAKKLGLPSSPSTTDADLVTMFLDLMRLTHSDFTMSFRQLGEAKLDDLIKGDIHPTHWALMQLSSSRKFKIFLGKYLARMRYLGLSDSDRMRNMCKVNPVYVLRTWMAHSAI</sequence>
<dbReference type="InterPro" id="IPR003846">
    <property type="entry name" value="SelO"/>
</dbReference>
<evidence type="ECO:0000256" key="5">
    <source>
        <dbReference type="ARBA" id="ARBA00022723"/>
    </source>
</evidence>
<keyword evidence="4" id="KW-0548">Nucleotidyltransferase</keyword>
<keyword evidence="5" id="KW-0479">Metal-binding</keyword>
<evidence type="ECO:0000256" key="4">
    <source>
        <dbReference type="ARBA" id="ARBA00022695"/>
    </source>
</evidence>
<dbReference type="GO" id="GO:0016779">
    <property type="term" value="F:nucleotidyltransferase activity"/>
    <property type="evidence" value="ECO:0007669"/>
    <property type="project" value="UniProtKB-KW"/>
</dbReference>
<keyword evidence="8" id="KW-0460">Magnesium</keyword>
<protein>
    <recommendedName>
        <fullName evidence="9">Selenoprotein O</fullName>
    </recommendedName>
</protein>
<comment type="similarity">
    <text evidence="2">Belongs to the SELO family.</text>
</comment>
<dbReference type="Pfam" id="PF02696">
    <property type="entry name" value="SelO"/>
    <property type="match status" value="1"/>
</dbReference>
<evidence type="ECO:0000256" key="8">
    <source>
        <dbReference type="ARBA" id="ARBA00022842"/>
    </source>
</evidence>
<evidence type="ECO:0000256" key="9">
    <source>
        <dbReference type="ARBA" id="ARBA00031547"/>
    </source>
</evidence>
<dbReference type="OrthoDB" id="10254721at2759"/>
<keyword evidence="7" id="KW-0067">ATP-binding</keyword>
<dbReference type="Proteomes" id="UP000271974">
    <property type="component" value="Unassembled WGS sequence"/>
</dbReference>
<dbReference type="EMBL" id="RQTK01000058">
    <property type="protein sequence ID" value="RUS89357.1"/>
    <property type="molecule type" value="Genomic_DNA"/>
</dbReference>
<keyword evidence="3" id="KW-0808">Transferase</keyword>